<gene>
    <name evidence="2" type="ORF">CSSPTR1EN2_LOCUS20060</name>
</gene>
<sequence>MLEQEYAADAPHKGCCCRCCCEDCVLRWCFCPQESAYSTTCLEANSTVLFPNPVMSERVDPRLRQGDVQKPAAPEKQGKDSEKTPDEEAENSKANTTPRTYDIATAKPSSEESYGLDMDR</sequence>
<evidence type="ECO:0000256" key="1">
    <source>
        <dbReference type="SAM" id="MobiDB-lite"/>
    </source>
</evidence>
<feature type="compositionally biased region" description="Basic and acidic residues" evidence="1">
    <location>
        <begin position="58"/>
        <end position="67"/>
    </location>
</feature>
<proteinExistence type="predicted"/>
<feature type="compositionally biased region" description="Basic and acidic residues" evidence="1">
    <location>
        <begin position="76"/>
        <end position="86"/>
    </location>
</feature>
<feature type="region of interest" description="Disordered" evidence="1">
    <location>
        <begin position="58"/>
        <end position="120"/>
    </location>
</feature>
<protein>
    <submittedName>
        <fullName evidence="2">Uncharacterized protein</fullName>
    </submittedName>
</protein>
<evidence type="ECO:0000313" key="3">
    <source>
        <dbReference type="Proteomes" id="UP001497512"/>
    </source>
</evidence>
<organism evidence="2 3">
    <name type="scientific">Sphagnum troendelagicum</name>
    <dbReference type="NCBI Taxonomy" id="128251"/>
    <lineage>
        <taxon>Eukaryota</taxon>
        <taxon>Viridiplantae</taxon>
        <taxon>Streptophyta</taxon>
        <taxon>Embryophyta</taxon>
        <taxon>Bryophyta</taxon>
        <taxon>Sphagnophytina</taxon>
        <taxon>Sphagnopsida</taxon>
        <taxon>Sphagnales</taxon>
        <taxon>Sphagnaceae</taxon>
        <taxon>Sphagnum</taxon>
    </lineage>
</organism>
<reference evidence="2" key="1">
    <citation type="submission" date="2024-02" db="EMBL/GenBank/DDBJ databases">
        <authorList>
            <consortium name="ELIXIR-Norway"/>
            <consortium name="Elixir Norway"/>
        </authorList>
    </citation>
    <scope>NUCLEOTIDE SEQUENCE</scope>
</reference>
<dbReference type="EMBL" id="OZ019898">
    <property type="protein sequence ID" value="CAK9230092.1"/>
    <property type="molecule type" value="Genomic_DNA"/>
</dbReference>
<evidence type="ECO:0000313" key="2">
    <source>
        <dbReference type="EMBL" id="CAK9230092.1"/>
    </source>
</evidence>
<dbReference type="Proteomes" id="UP001497512">
    <property type="component" value="Chromosome 6"/>
</dbReference>
<name>A0ABP0UU26_9BRYO</name>
<accession>A0ABP0UU26</accession>
<keyword evidence="3" id="KW-1185">Reference proteome</keyword>